<comment type="subcellular location">
    <subcellularLocation>
        <location evidence="1">Cell membrane</location>
        <topology evidence="1">Multi-pass membrane protein</topology>
    </subcellularLocation>
</comment>
<dbReference type="InterPro" id="IPR052192">
    <property type="entry name" value="Insect_Ionotropic_Sensory_Rcpt"/>
</dbReference>
<evidence type="ECO:0000256" key="8">
    <source>
        <dbReference type="ARBA" id="ARBA00023136"/>
    </source>
</evidence>
<dbReference type="PANTHER" id="PTHR42643:SF24">
    <property type="entry name" value="IONOTROPIC RECEPTOR 60A"/>
    <property type="match status" value="1"/>
</dbReference>
<comment type="caution">
    <text evidence="15">The sequence shown here is derived from an EMBL/GenBank/DDBJ whole genome shotgun (WGS) entry which is preliminary data.</text>
</comment>
<comment type="similarity">
    <text evidence="2">Belongs to the glutamate-gated ion channel (TC 1.A.10.1) family.</text>
</comment>
<proteinExistence type="inferred from homology"/>
<evidence type="ECO:0000256" key="4">
    <source>
        <dbReference type="ARBA" id="ARBA00022475"/>
    </source>
</evidence>
<keyword evidence="4" id="KW-1003">Cell membrane</keyword>
<keyword evidence="10" id="KW-0325">Glycoprotein</keyword>
<protein>
    <submittedName>
        <fullName evidence="15">Glutamate receptor ionotropic, delta-1</fullName>
    </submittedName>
</protein>
<keyword evidence="16" id="KW-1185">Reference proteome</keyword>
<evidence type="ECO:0000256" key="13">
    <source>
        <dbReference type="SAM" id="Phobius"/>
    </source>
</evidence>
<dbReference type="SUPFAM" id="SSF53850">
    <property type="entry name" value="Periplasmic binding protein-like II"/>
    <property type="match status" value="1"/>
</dbReference>
<evidence type="ECO:0000256" key="3">
    <source>
        <dbReference type="ARBA" id="ARBA00022448"/>
    </source>
</evidence>
<organism evidence="15 16">
    <name type="scientific">Araneus ventricosus</name>
    <name type="common">Orbweaver spider</name>
    <name type="synonym">Epeira ventricosa</name>
    <dbReference type="NCBI Taxonomy" id="182803"/>
    <lineage>
        <taxon>Eukaryota</taxon>
        <taxon>Metazoa</taxon>
        <taxon>Ecdysozoa</taxon>
        <taxon>Arthropoda</taxon>
        <taxon>Chelicerata</taxon>
        <taxon>Arachnida</taxon>
        <taxon>Araneae</taxon>
        <taxon>Araneomorphae</taxon>
        <taxon>Entelegynae</taxon>
        <taxon>Araneoidea</taxon>
        <taxon>Araneidae</taxon>
        <taxon>Araneus</taxon>
    </lineage>
</organism>
<feature type="transmembrane region" description="Helical" evidence="13">
    <location>
        <begin position="137"/>
        <end position="158"/>
    </location>
</feature>
<evidence type="ECO:0000313" key="16">
    <source>
        <dbReference type="Proteomes" id="UP000499080"/>
    </source>
</evidence>
<feature type="domain" description="Ionotropic glutamate receptor L-glutamate and glycine-binding" evidence="14">
    <location>
        <begin position="30"/>
        <end position="82"/>
    </location>
</feature>
<dbReference type="OrthoDB" id="6436827at2759"/>
<dbReference type="Pfam" id="PF10613">
    <property type="entry name" value="Lig_chan-Glu_bd"/>
    <property type="match status" value="1"/>
</dbReference>
<evidence type="ECO:0000256" key="10">
    <source>
        <dbReference type="ARBA" id="ARBA00023180"/>
    </source>
</evidence>
<evidence type="ECO:0000256" key="7">
    <source>
        <dbReference type="ARBA" id="ARBA00023065"/>
    </source>
</evidence>
<evidence type="ECO:0000256" key="6">
    <source>
        <dbReference type="ARBA" id="ARBA00022989"/>
    </source>
</evidence>
<evidence type="ECO:0000256" key="9">
    <source>
        <dbReference type="ARBA" id="ARBA00023170"/>
    </source>
</evidence>
<dbReference type="GO" id="GO:0005886">
    <property type="term" value="C:plasma membrane"/>
    <property type="evidence" value="ECO:0007669"/>
    <property type="project" value="UniProtKB-SubCell"/>
</dbReference>
<dbReference type="InterPro" id="IPR001320">
    <property type="entry name" value="Iontro_rcpt_C"/>
</dbReference>
<dbReference type="GO" id="GO:0015276">
    <property type="term" value="F:ligand-gated monoatomic ion channel activity"/>
    <property type="evidence" value="ECO:0007669"/>
    <property type="project" value="InterPro"/>
</dbReference>
<reference evidence="15 16" key="1">
    <citation type="journal article" date="2019" name="Sci. Rep.">
        <title>Orb-weaving spider Araneus ventricosus genome elucidates the spidroin gene catalogue.</title>
        <authorList>
            <person name="Kono N."/>
            <person name="Nakamura H."/>
            <person name="Ohtoshi R."/>
            <person name="Moran D.A.P."/>
            <person name="Shinohara A."/>
            <person name="Yoshida Y."/>
            <person name="Fujiwara M."/>
            <person name="Mori M."/>
            <person name="Tomita M."/>
            <person name="Arakawa K."/>
        </authorList>
    </citation>
    <scope>NUCLEOTIDE SEQUENCE [LARGE SCALE GENOMIC DNA]</scope>
</reference>
<name>A0A4Y2D1S2_ARAVE</name>
<dbReference type="InterPro" id="IPR019594">
    <property type="entry name" value="Glu/Gly-bd"/>
</dbReference>
<dbReference type="AlphaFoldDB" id="A0A4Y2D1S2"/>
<keyword evidence="5 13" id="KW-0812">Transmembrane</keyword>
<keyword evidence="6 13" id="KW-1133">Transmembrane helix</keyword>
<keyword evidence="3" id="KW-0813">Transport</keyword>
<keyword evidence="8 13" id="KW-0472">Membrane</keyword>
<accession>A0A4Y2D1S2</accession>
<feature type="transmembrane region" description="Helical" evidence="13">
    <location>
        <begin position="208"/>
        <end position="228"/>
    </location>
</feature>
<evidence type="ECO:0000313" key="15">
    <source>
        <dbReference type="EMBL" id="GBM10279.1"/>
    </source>
</evidence>
<keyword evidence="9 15" id="KW-0675">Receptor</keyword>
<dbReference type="EMBL" id="BGPR01000283">
    <property type="protein sequence ID" value="GBM10279.1"/>
    <property type="molecule type" value="Genomic_DNA"/>
</dbReference>
<evidence type="ECO:0000259" key="14">
    <source>
        <dbReference type="SMART" id="SM00918"/>
    </source>
</evidence>
<evidence type="ECO:0000256" key="1">
    <source>
        <dbReference type="ARBA" id="ARBA00004651"/>
    </source>
</evidence>
<dbReference type="SMART" id="SM00918">
    <property type="entry name" value="Lig_chan-Glu_bd"/>
    <property type="match status" value="1"/>
</dbReference>
<dbReference type="Pfam" id="PF00060">
    <property type="entry name" value="Lig_chan"/>
    <property type="match status" value="1"/>
</dbReference>
<dbReference type="PANTHER" id="PTHR42643">
    <property type="entry name" value="IONOTROPIC RECEPTOR 20A-RELATED"/>
    <property type="match status" value="1"/>
</dbReference>
<evidence type="ECO:0000256" key="11">
    <source>
        <dbReference type="ARBA" id="ARBA00023286"/>
    </source>
</evidence>
<keyword evidence="7" id="KW-0406">Ion transport</keyword>
<gene>
    <name evidence="15" type="primary">Grid1_2</name>
    <name evidence="15" type="ORF">AVEN_49999_1</name>
</gene>
<dbReference type="Proteomes" id="UP000499080">
    <property type="component" value="Unassembled WGS sequence"/>
</dbReference>
<keyword evidence="11" id="KW-1071">Ligand-gated ion channel</keyword>
<evidence type="ECO:0000256" key="12">
    <source>
        <dbReference type="ARBA" id="ARBA00023303"/>
    </source>
</evidence>
<dbReference type="Gene3D" id="3.40.190.10">
    <property type="entry name" value="Periplasmic binding protein-like II"/>
    <property type="match status" value="1"/>
</dbReference>
<dbReference type="SUPFAM" id="SSF81324">
    <property type="entry name" value="Voltage-gated potassium channels"/>
    <property type="match status" value="1"/>
</dbReference>
<evidence type="ECO:0000256" key="5">
    <source>
        <dbReference type="ARBA" id="ARBA00022692"/>
    </source>
</evidence>
<sequence length="306" mass="34902">MDTKLNLKGKRLRIASLKSLPFQNLWKIDEYHYTGEGFSFEIVKQLSLHFNFTYDIVVPYDQDFGVLINGTRWTGLIGMLLNNEADMVAAPLSITQERQNAVTFSSSLYKDSLGLMLTRPETQHNNEALLAPFTNTVWVSVVVVALAMCPVLYTLIYASKYLLSKNVETPFIKDTWTLSDCAWFVYSSLMKQGFGRTSVFNPVRMLMAAWWMTCLLLAAFYTANLTAFMTTETSITDRTIEELIRSGRKWMFRKDFPTLAMECDRYGISDRAAASFASAVLQGTVHEGEASHVVDRNKIRRQRKKL</sequence>
<dbReference type="Gene3D" id="1.10.287.70">
    <property type="match status" value="1"/>
</dbReference>
<dbReference type="GO" id="GO:0050906">
    <property type="term" value="P:detection of stimulus involved in sensory perception"/>
    <property type="evidence" value="ECO:0007669"/>
    <property type="project" value="UniProtKB-ARBA"/>
</dbReference>
<evidence type="ECO:0000256" key="2">
    <source>
        <dbReference type="ARBA" id="ARBA00008685"/>
    </source>
</evidence>
<keyword evidence="12" id="KW-0407">Ion channel</keyword>